<dbReference type="InterPro" id="IPR025101">
    <property type="entry name" value="DUF4012"/>
</dbReference>
<proteinExistence type="predicted"/>
<evidence type="ECO:0000313" key="2">
    <source>
        <dbReference type="Proteomes" id="UP000228920"/>
    </source>
</evidence>
<accession>A0A2M7TI58</accession>
<dbReference type="Proteomes" id="UP000228920">
    <property type="component" value="Unassembled WGS sequence"/>
</dbReference>
<dbReference type="AlphaFoldDB" id="A0A2M7TI58"/>
<organism evidence="1 2">
    <name type="scientific">candidate division WWE3 bacterium CG_4_10_14_0_2_um_filter_41_14</name>
    <dbReference type="NCBI Taxonomy" id="1975072"/>
    <lineage>
        <taxon>Bacteria</taxon>
        <taxon>Katanobacteria</taxon>
    </lineage>
</organism>
<reference evidence="2" key="1">
    <citation type="submission" date="2017-09" db="EMBL/GenBank/DDBJ databases">
        <title>Depth-based differentiation of microbial function through sediment-hosted aquifers and enrichment of novel symbionts in the deep terrestrial subsurface.</title>
        <authorList>
            <person name="Probst A.J."/>
            <person name="Ladd B."/>
            <person name="Jarett J.K."/>
            <person name="Geller-Mcgrath D.E."/>
            <person name="Sieber C.M.K."/>
            <person name="Emerson J.B."/>
            <person name="Anantharaman K."/>
            <person name="Thomas B.C."/>
            <person name="Malmstrom R."/>
            <person name="Stieglmeier M."/>
            <person name="Klingl A."/>
            <person name="Woyke T."/>
            <person name="Ryan C.M."/>
            <person name="Banfield J.F."/>
        </authorList>
    </citation>
    <scope>NUCLEOTIDE SEQUENCE [LARGE SCALE GENOMIC DNA]</scope>
</reference>
<evidence type="ECO:0000313" key="1">
    <source>
        <dbReference type="EMBL" id="PIZ45939.1"/>
    </source>
</evidence>
<evidence type="ECO:0008006" key="3">
    <source>
        <dbReference type="Google" id="ProtNLM"/>
    </source>
</evidence>
<comment type="caution">
    <text evidence="1">The sequence shown here is derived from an EMBL/GenBank/DDBJ whole genome shotgun (WGS) entry which is preliminary data.</text>
</comment>
<dbReference type="Pfam" id="PF13196">
    <property type="entry name" value="DUF4012"/>
    <property type="match status" value="1"/>
</dbReference>
<gene>
    <name evidence="1" type="ORF">COY32_04410</name>
</gene>
<sequence length="610" mass="67984">MTFLSKHKLAILIIVFCSLLQGIALYVSVLHPLSILLPVSAQTYDHVKKTKENASAKDVAIIADDLGLLRTDIQNLNVAISQMPILKFVPVVAPFFAQKEELISIVDDVLSAHQTLVREISPYSVALGITQSDAQGQYLENFLKVSSQIIPILDKYLTNIEPILTKVTNLDVSRLPTFPVDLQAYAREGVSYAQIFDDNLPEIKTFVAHLPDVMGATQPKHYLVLFQNDKELRPTGGFITSYTTVTINAGDITFSDASNIYDVQDGNVYYASPYPIATYLTERIWHLRDANFSPDFKESMDFFYTFWRQVGQQPFDGIIAVDTQLVSALLKFTGDVNVPGYDIDFGLYPSVPQSCKSGGSVFTSENVVCRLEFYAERASLGENERKDVIGLLMNQMYDHIMATDSSSWQDLIMVITTQLNEKHALLYFTDDVIQTLAEEYNVAGRVRETESDYLLVNDANLAGLKSDMYLTRSVDQYYEVSSNGTITKTVDITYENTGAFDGWLNATARNYVRLYVPEGSTLLSSSGGEATVSVSSDLGKTVFDNFVRIPPMSSSTVSFTYEIPIKVSNDFSVLIQKQPGKELESHRVFVNDEQVSTVTLRSDMVVPVSL</sequence>
<name>A0A2M7TI58_UNCKA</name>
<dbReference type="EMBL" id="PFNL01000117">
    <property type="protein sequence ID" value="PIZ45939.1"/>
    <property type="molecule type" value="Genomic_DNA"/>
</dbReference>
<protein>
    <recommendedName>
        <fullName evidence="3">DUF4012 domain-containing protein</fullName>
    </recommendedName>
</protein>